<feature type="region of interest" description="Disordered" evidence="2">
    <location>
        <begin position="63"/>
        <end position="87"/>
    </location>
</feature>
<dbReference type="EMBL" id="MPUH01000022">
    <property type="protein sequence ID" value="OMJ94688.1"/>
    <property type="molecule type" value="Genomic_DNA"/>
</dbReference>
<evidence type="ECO:0000256" key="1">
    <source>
        <dbReference type="SAM" id="Coils"/>
    </source>
</evidence>
<evidence type="ECO:0000313" key="3">
    <source>
        <dbReference type="EMBL" id="OMJ94688.1"/>
    </source>
</evidence>
<gene>
    <name evidence="3" type="ORF">SteCoe_2023</name>
</gene>
<feature type="compositionally biased region" description="Basic and acidic residues" evidence="2">
    <location>
        <begin position="72"/>
        <end position="87"/>
    </location>
</feature>
<evidence type="ECO:0000313" key="4">
    <source>
        <dbReference type="Proteomes" id="UP000187209"/>
    </source>
</evidence>
<evidence type="ECO:0000256" key="2">
    <source>
        <dbReference type="SAM" id="MobiDB-lite"/>
    </source>
</evidence>
<proteinExistence type="predicted"/>
<dbReference type="Proteomes" id="UP000187209">
    <property type="component" value="Unassembled WGS sequence"/>
</dbReference>
<sequence>MEEVDDPRLERKIAEIRETLQKLGTSYTEDETSEFGKSANSSDDSFEKFYNYLSPRIANPIDKSPFNFESPVTRKEQKENKPKNLWEDKKEKLTQEDLEKGKCREKNLDFDSIKMGKEAYEKEIDSLHSLLQIKEKELNKAIFEKDLHEKNEGDLKKKLEEYKKREEKILAELNELRRSYENLEKEKTEISKALSNAKEVIETQRKSLRTKDEYERYDIKTEEDEKDREKRKGQTFDQKKFDFQRLRIPERIATGPSPERVDHNFTDRNDEGKYKKICHELMRIIGVSTSKELFPRFMHLRQHHLKNKKSKKLCEMISDMIIQCSPEGAFKEQPTIREIWKWITRLLEEYMKLKQTISGDTFYRLMELLQIENVDEIVDRVSSLVRNTGSYYP</sequence>
<accession>A0A1R2D099</accession>
<protein>
    <submittedName>
        <fullName evidence="3">Uncharacterized protein</fullName>
    </submittedName>
</protein>
<comment type="caution">
    <text evidence="3">The sequence shown here is derived from an EMBL/GenBank/DDBJ whole genome shotgun (WGS) entry which is preliminary data.</text>
</comment>
<name>A0A1R2D099_9CILI</name>
<dbReference type="OrthoDB" id="292092at2759"/>
<reference evidence="3 4" key="1">
    <citation type="submission" date="2016-11" db="EMBL/GenBank/DDBJ databases">
        <title>The macronuclear genome of Stentor coeruleus: a giant cell with tiny introns.</title>
        <authorList>
            <person name="Slabodnick M."/>
            <person name="Ruby J.G."/>
            <person name="Reiff S.B."/>
            <person name="Swart E.C."/>
            <person name="Gosai S."/>
            <person name="Prabakaran S."/>
            <person name="Witkowska E."/>
            <person name="Larue G.E."/>
            <person name="Fisher S."/>
            <person name="Freeman R.M."/>
            <person name="Gunawardena J."/>
            <person name="Chu W."/>
            <person name="Stover N.A."/>
            <person name="Gregory B.D."/>
            <person name="Nowacki M."/>
            <person name="Derisi J."/>
            <person name="Roy S.W."/>
            <person name="Marshall W.F."/>
            <person name="Sood P."/>
        </authorList>
    </citation>
    <scope>NUCLEOTIDE SEQUENCE [LARGE SCALE GENOMIC DNA]</scope>
    <source>
        <strain evidence="3">WM001</strain>
    </source>
</reference>
<keyword evidence="1" id="KW-0175">Coiled coil</keyword>
<organism evidence="3 4">
    <name type="scientific">Stentor coeruleus</name>
    <dbReference type="NCBI Taxonomy" id="5963"/>
    <lineage>
        <taxon>Eukaryota</taxon>
        <taxon>Sar</taxon>
        <taxon>Alveolata</taxon>
        <taxon>Ciliophora</taxon>
        <taxon>Postciliodesmatophora</taxon>
        <taxon>Heterotrichea</taxon>
        <taxon>Heterotrichida</taxon>
        <taxon>Stentoridae</taxon>
        <taxon>Stentor</taxon>
    </lineage>
</organism>
<dbReference type="AlphaFoldDB" id="A0A1R2D099"/>
<feature type="coiled-coil region" evidence="1">
    <location>
        <begin position="117"/>
        <end position="203"/>
    </location>
</feature>
<keyword evidence="4" id="KW-1185">Reference proteome</keyword>